<feature type="non-terminal residue" evidence="1">
    <location>
        <position position="1"/>
    </location>
</feature>
<evidence type="ECO:0000313" key="1">
    <source>
        <dbReference type="EMBL" id="CAI9592843.1"/>
    </source>
</evidence>
<keyword evidence="2" id="KW-1185">Reference proteome</keyword>
<proteinExistence type="predicted"/>
<accession>A0ABN9F723</accession>
<dbReference type="EMBL" id="CATNWA010016459">
    <property type="protein sequence ID" value="CAI9592843.1"/>
    <property type="molecule type" value="Genomic_DNA"/>
</dbReference>
<dbReference type="Proteomes" id="UP001162483">
    <property type="component" value="Unassembled WGS sequence"/>
</dbReference>
<reference evidence="1" key="1">
    <citation type="submission" date="2023-05" db="EMBL/GenBank/DDBJ databases">
        <authorList>
            <person name="Stuckert A."/>
        </authorList>
    </citation>
    <scope>NUCLEOTIDE SEQUENCE</scope>
</reference>
<name>A0ABN9F723_9NEOB</name>
<evidence type="ECO:0000313" key="2">
    <source>
        <dbReference type="Proteomes" id="UP001162483"/>
    </source>
</evidence>
<sequence length="58" mass="6760">LVGYLFGRFSVFWQIFFIGKVGKKNRPIFTAMMGKSADFLPIKNLRMSSDLQEEDKKK</sequence>
<comment type="caution">
    <text evidence="1">The sequence shown here is derived from an EMBL/GenBank/DDBJ whole genome shotgun (WGS) entry which is preliminary data.</text>
</comment>
<organism evidence="1 2">
    <name type="scientific">Staurois parvus</name>
    <dbReference type="NCBI Taxonomy" id="386267"/>
    <lineage>
        <taxon>Eukaryota</taxon>
        <taxon>Metazoa</taxon>
        <taxon>Chordata</taxon>
        <taxon>Craniata</taxon>
        <taxon>Vertebrata</taxon>
        <taxon>Euteleostomi</taxon>
        <taxon>Amphibia</taxon>
        <taxon>Batrachia</taxon>
        <taxon>Anura</taxon>
        <taxon>Neobatrachia</taxon>
        <taxon>Ranoidea</taxon>
        <taxon>Ranidae</taxon>
        <taxon>Staurois</taxon>
    </lineage>
</organism>
<gene>
    <name evidence="1" type="ORF">SPARVUS_LOCUS11434191</name>
</gene>
<protein>
    <submittedName>
        <fullName evidence="1">Uncharacterized protein</fullName>
    </submittedName>
</protein>